<dbReference type="NCBIfam" id="TIGR00051">
    <property type="entry name" value="YbgC/FadM family acyl-CoA thioesterase"/>
    <property type="match status" value="1"/>
</dbReference>
<protein>
    <submittedName>
        <fullName evidence="3">Acyl-CoA thioester hydrolase</fullName>
    </submittedName>
</protein>
<comment type="similarity">
    <text evidence="1">Belongs to the 4-hydroxybenzoyl-CoA thioesterase family.</text>
</comment>
<evidence type="ECO:0000256" key="2">
    <source>
        <dbReference type="ARBA" id="ARBA00022801"/>
    </source>
</evidence>
<keyword evidence="4" id="KW-1185">Reference proteome</keyword>
<dbReference type="GO" id="GO:0047617">
    <property type="term" value="F:fatty acyl-CoA hydrolase activity"/>
    <property type="evidence" value="ECO:0007669"/>
    <property type="project" value="TreeGrafter"/>
</dbReference>
<dbReference type="PROSITE" id="PS01328">
    <property type="entry name" value="4HBCOA_THIOESTERASE"/>
    <property type="match status" value="1"/>
</dbReference>
<evidence type="ECO:0000313" key="4">
    <source>
        <dbReference type="Proteomes" id="UP000198577"/>
    </source>
</evidence>
<keyword evidence="2 3" id="KW-0378">Hydrolase</keyword>
<dbReference type="RefSeq" id="WP_025746749.1">
    <property type="nucleotide sequence ID" value="NZ_FOXR01000014.1"/>
</dbReference>
<dbReference type="InterPro" id="IPR006684">
    <property type="entry name" value="YbgC/YbaW"/>
</dbReference>
<sequence length="139" mass="16593">MPAVDTKIRVRYKETDRMGVVHHSNYYTWFEIGRGEYMRARGMTYRSMEEKGWMLPVIETRCFYKQPAKYDDTVIVRTRMAEFKGVRLKMEYEVIREEDGALLAKGYTVHAITDSNLKPVNIKKADPELYRFFMECLER</sequence>
<dbReference type="InterPro" id="IPR050563">
    <property type="entry name" value="4-hydroxybenzoyl-CoA_TE"/>
</dbReference>
<name>A0A1I5W5K3_9FIRM</name>
<dbReference type="CDD" id="cd00586">
    <property type="entry name" value="4HBT"/>
    <property type="match status" value="1"/>
</dbReference>
<accession>A0A1I5W5K3</accession>
<organism evidence="3 4">
    <name type="scientific">Caldicoprobacter faecalis</name>
    <dbReference type="NCBI Taxonomy" id="937334"/>
    <lineage>
        <taxon>Bacteria</taxon>
        <taxon>Bacillati</taxon>
        <taxon>Bacillota</taxon>
        <taxon>Clostridia</taxon>
        <taxon>Caldicoprobacterales</taxon>
        <taxon>Caldicoprobacteraceae</taxon>
        <taxon>Caldicoprobacter</taxon>
    </lineage>
</organism>
<dbReference type="AlphaFoldDB" id="A0A1I5W5K3"/>
<dbReference type="InterPro" id="IPR008272">
    <property type="entry name" value="HB-CoA_thioesterase_AS"/>
</dbReference>
<dbReference type="InterPro" id="IPR029069">
    <property type="entry name" value="HotDog_dom_sf"/>
</dbReference>
<dbReference type="PANTHER" id="PTHR31793">
    <property type="entry name" value="4-HYDROXYBENZOYL-COA THIOESTERASE FAMILY MEMBER"/>
    <property type="match status" value="1"/>
</dbReference>
<dbReference type="STRING" id="937334.SAMN05444406_11425"/>
<dbReference type="OrthoDB" id="9800856at2"/>
<gene>
    <name evidence="3" type="ORF">SAMN05444406_11425</name>
</gene>
<dbReference type="PANTHER" id="PTHR31793:SF27">
    <property type="entry name" value="NOVEL THIOESTERASE SUPERFAMILY DOMAIN AND SAPOSIN A-TYPE DOMAIN CONTAINING PROTEIN (0610012H03RIK)"/>
    <property type="match status" value="1"/>
</dbReference>
<reference evidence="3 4" key="1">
    <citation type="submission" date="2016-10" db="EMBL/GenBank/DDBJ databases">
        <authorList>
            <person name="de Groot N.N."/>
        </authorList>
    </citation>
    <scope>NUCLEOTIDE SEQUENCE [LARGE SCALE GENOMIC DNA]</scope>
    <source>
        <strain evidence="3 4">DSM 20678</strain>
    </source>
</reference>
<dbReference type="Gene3D" id="3.10.129.10">
    <property type="entry name" value="Hotdog Thioesterase"/>
    <property type="match status" value="1"/>
</dbReference>
<proteinExistence type="inferred from homology"/>
<dbReference type="Pfam" id="PF13279">
    <property type="entry name" value="4HBT_2"/>
    <property type="match status" value="1"/>
</dbReference>
<dbReference type="PIRSF" id="PIRSF003230">
    <property type="entry name" value="YbgC"/>
    <property type="match status" value="1"/>
</dbReference>
<dbReference type="EMBL" id="FOXR01000014">
    <property type="protein sequence ID" value="SFQ14907.1"/>
    <property type="molecule type" value="Genomic_DNA"/>
</dbReference>
<evidence type="ECO:0000313" key="3">
    <source>
        <dbReference type="EMBL" id="SFQ14907.1"/>
    </source>
</evidence>
<evidence type="ECO:0000256" key="1">
    <source>
        <dbReference type="ARBA" id="ARBA00005953"/>
    </source>
</evidence>
<dbReference type="SUPFAM" id="SSF54637">
    <property type="entry name" value="Thioesterase/thiol ester dehydrase-isomerase"/>
    <property type="match status" value="1"/>
</dbReference>
<dbReference type="Proteomes" id="UP000198577">
    <property type="component" value="Unassembled WGS sequence"/>
</dbReference>